<keyword evidence="1 3" id="KW-0863">Zinc-finger</keyword>
<dbReference type="InterPro" id="IPR001841">
    <property type="entry name" value="Znf_RING"/>
</dbReference>
<dbReference type="InterPro" id="IPR056499">
    <property type="entry name" value="Beta-prop_HPS5-like"/>
</dbReference>
<sequence>MEGNFVLAEYSSNINSVIKQTFQSMQRIKLTCFDASPHYLIFGATSGGIYIFQCCQFVKLIPSKEGSASLIAISKDEHNVAVATSRGLILVLQNFLEDSSKYQVFSEHEMRNVTYFKWHKNELYVGDDRGKVSIINASFQTTKSIFQLPTATLMTLDSAIVQIDTYRSFLLISTKTKTYLCNTEQERFIQIGKKLRDGYYGACFSNNHNDTDEIPILSTKSNNYESVNELLSNCNDSNTKIYCARPGARLWEANLEAKVLTTYQFKGALKAESSKVLVIGCEEESTLKITQSQGSLDQFNFQKIYCLGERFVLTYYLDKLYVFDPVEGKLAFWIGFDCGIKDVAFIGNGQVYVWKDNLEISVLAVLQLETLILSTLYKKQFYLCTEICLEYSEAVLKLLETSKKLYLLSALATKISDNDLLPKLGPIFAKIKQTNEKFLRNPQKTNNIVVVDNLYSTKPATIPTIIEDKNKDLKLMLKQYNLNKTHKTIDIPEVSNLLNNFSNKQELFILFKQFAEYVKAELNEDSIDWCQNQYLKQISQRNISVKDLDQESFEFLIEAVTKSNNLINFSCPCGYPLPKCHKNAPNFYKTALDLFNSRKINTEQILKSIPYLWRYKIKTEIYGLNIPALIQYSNLDLFKEYTLELVYDNWHDVLGYFVKLNKSICLNCDKRIDIESVLSWTEVAKVIVQSLGSKNGIKILEKYEKFIPNGALDAGFYQLCVFAHSFKDENKMKRDVPFRFYKELNKEALGQLQQCMANNFKRKYTSVKASYYEFVPEKSGLCQLCNLPLKNDILFDCIKPCSHNFHKFCYERNDNSCNICNNN</sequence>
<keyword evidence="6" id="KW-1185">Reference proteome</keyword>
<dbReference type="PROSITE" id="PS50089">
    <property type="entry name" value="ZF_RING_2"/>
    <property type="match status" value="1"/>
</dbReference>
<dbReference type="InterPro" id="IPR036322">
    <property type="entry name" value="WD40_repeat_dom_sf"/>
</dbReference>
<dbReference type="PANTHER" id="PTHR23287:SF18">
    <property type="entry name" value="BLOC-2 COMPLEX MEMBER HPS5"/>
    <property type="match status" value="1"/>
</dbReference>
<dbReference type="Proteomes" id="UP001152799">
    <property type="component" value="Chromosome 12"/>
</dbReference>
<name>A0A9N9MDY2_9CUCU</name>
<proteinExistence type="predicted"/>
<keyword evidence="1 3" id="KW-0479">Metal-binding</keyword>
<evidence type="ECO:0000313" key="6">
    <source>
        <dbReference type="Proteomes" id="UP001152799"/>
    </source>
</evidence>
<accession>A0A9N9MDY2</accession>
<evidence type="ECO:0000256" key="2">
    <source>
        <dbReference type="ARBA" id="ARBA00022833"/>
    </source>
</evidence>
<dbReference type="AlphaFoldDB" id="A0A9N9MDY2"/>
<dbReference type="EMBL" id="OU892288">
    <property type="protein sequence ID" value="CAG9762900.1"/>
    <property type="molecule type" value="Genomic_DNA"/>
</dbReference>
<dbReference type="GO" id="GO:0005737">
    <property type="term" value="C:cytoplasm"/>
    <property type="evidence" value="ECO:0007669"/>
    <property type="project" value="TreeGrafter"/>
</dbReference>
<dbReference type="Gene3D" id="2.130.10.10">
    <property type="entry name" value="YVTN repeat-like/Quinoprotein amine dehydrogenase"/>
    <property type="match status" value="1"/>
</dbReference>
<dbReference type="OrthoDB" id="19493at2759"/>
<keyword evidence="2" id="KW-0862">Zinc</keyword>
<evidence type="ECO:0000259" key="4">
    <source>
        <dbReference type="PROSITE" id="PS50089"/>
    </source>
</evidence>
<dbReference type="InterPro" id="IPR015943">
    <property type="entry name" value="WD40/YVTN_repeat-like_dom_sf"/>
</dbReference>
<evidence type="ECO:0000256" key="1">
    <source>
        <dbReference type="ARBA" id="ARBA00022771"/>
    </source>
</evidence>
<dbReference type="GO" id="GO:0008270">
    <property type="term" value="F:zinc ion binding"/>
    <property type="evidence" value="ECO:0007669"/>
    <property type="project" value="UniProtKB-KW"/>
</dbReference>
<dbReference type="GO" id="GO:0048066">
    <property type="term" value="P:developmental pigmentation"/>
    <property type="evidence" value="ECO:0007669"/>
    <property type="project" value="TreeGrafter"/>
</dbReference>
<organism evidence="5 6">
    <name type="scientific">Ceutorhynchus assimilis</name>
    <name type="common">cabbage seed weevil</name>
    <dbReference type="NCBI Taxonomy" id="467358"/>
    <lineage>
        <taxon>Eukaryota</taxon>
        <taxon>Metazoa</taxon>
        <taxon>Ecdysozoa</taxon>
        <taxon>Arthropoda</taxon>
        <taxon>Hexapoda</taxon>
        <taxon>Insecta</taxon>
        <taxon>Pterygota</taxon>
        <taxon>Neoptera</taxon>
        <taxon>Endopterygota</taxon>
        <taxon>Coleoptera</taxon>
        <taxon>Polyphaga</taxon>
        <taxon>Cucujiformia</taxon>
        <taxon>Curculionidae</taxon>
        <taxon>Ceutorhynchinae</taxon>
        <taxon>Ceutorhynchus</taxon>
    </lineage>
</organism>
<evidence type="ECO:0000313" key="5">
    <source>
        <dbReference type="EMBL" id="CAG9762900.1"/>
    </source>
</evidence>
<reference evidence="5" key="1">
    <citation type="submission" date="2022-01" db="EMBL/GenBank/DDBJ databases">
        <authorList>
            <person name="King R."/>
        </authorList>
    </citation>
    <scope>NUCLEOTIDE SEQUENCE</scope>
</reference>
<dbReference type="PANTHER" id="PTHR23287">
    <property type="entry name" value="RUBY-EYE2-LIKE PROTEIN"/>
    <property type="match status" value="1"/>
</dbReference>
<dbReference type="Pfam" id="PF23756">
    <property type="entry name" value="Beta-prop_HPS5"/>
    <property type="match status" value="1"/>
</dbReference>
<gene>
    <name evidence="5" type="ORF">CEUTPL_LOCUS3571</name>
</gene>
<dbReference type="SUPFAM" id="SSF50978">
    <property type="entry name" value="WD40 repeat-like"/>
    <property type="match status" value="1"/>
</dbReference>
<protein>
    <recommendedName>
        <fullName evidence="4">RING-type domain-containing protein</fullName>
    </recommendedName>
</protein>
<feature type="domain" description="RING-type" evidence="4">
    <location>
        <begin position="782"/>
        <end position="821"/>
    </location>
</feature>
<evidence type="ECO:0000256" key="3">
    <source>
        <dbReference type="PROSITE-ProRule" id="PRU00175"/>
    </source>
</evidence>